<dbReference type="Pfam" id="PF25886">
    <property type="entry name" value="Msy1"/>
    <property type="match status" value="1"/>
</dbReference>
<evidence type="ECO:0000259" key="6">
    <source>
        <dbReference type="PROSITE" id="PS50222"/>
    </source>
</evidence>
<dbReference type="GO" id="GO:0005262">
    <property type="term" value="F:calcium channel activity"/>
    <property type="evidence" value="ECO:0007669"/>
    <property type="project" value="TreeGrafter"/>
</dbReference>
<name>A0A2T3AXK1_AMORE</name>
<evidence type="ECO:0000256" key="2">
    <source>
        <dbReference type="ARBA" id="ARBA00008017"/>
    </source>
</evidence>
<dbReference type="RefSeq" id="XP_024719351.1">
    <property type="nucleotide sequence ID" value="XM_024861049.1"/>
</dbReference>
<feature type="domain" description="EF-hand" evidence="6">
    <location>
        <begin position="404"/>
        <end position="439"/>
    </location>
</feature>
<dbReference type="EMBL" id="KZ679014">
    <property type="protein sequence ID" value="PSS13360.1"/>
    <property type="molecule type" value="Genomic_DNA"/>
</dbReference>
<dbReference type="InterPro" id="IPR018247">
    <property type="entry name" value="EF_Hand_1_Ca_BS"/>
</dbReference>
<dbReference type="PIRSF" id="PIRSF017209">
    <property type="entry name" value="Memb_At2g17000_prd"/>
    <property type="match status" value="1"/>
</dbReference>
<feature type="transmembrane region" description="Helical" evidence="5">
    <location>
        <begin position="137"/>
        <end position="158"/>
    </location>
</feature>
<dbReference type="GO" id="GO:0005789">
    <property type="term" value="C:endoplasmic reticulum membrane"/>
    <property type="evidence" value="ECO:0007669"/>
    <property type="project" value="UniProtKB-SubCell"/>
</dbReference>
<dbReference type="AlphaFoldDB" id="A0A2T3AXK1"/>
<comment type="subcellular location">
    <subcellularLocation>
        <location evidence="1">Endomembrane system</location>
        <topology evidence="1">Multi-pass membrane protein</topology>
    </subcellularLocation>
    <subcellularLocation>
        <location evidence="3">Endoplasmic reticulum membrane</location>
    </subcellularLocation>
</comment>
<evidence type="ECO:0000256" key="5">
    <source>
        <dbReference type="SAM" id="Phobius"/>
    </source>
</evidence>
<evidence type="ECO:0000256" key="4">
    <source>
        <dbReference type="SAM" id="MobiDB-lite"/>
    </source>
</evidence>
<feature type="region of interest" description="Disordered" evidence="4">
    <location>
        <begin position="711"/>
        <end position="738"/>
    </location>
</feature>
<dbReference type="PROSITE" id="PS50222">
    <property type="entry name" value="EF_HAND_2"/>
    <property type="match status" value="1"/>
</dbReference>
<feature type="region of interest" description="Disordered" evidence="4">
    <location>
        <begin position="777"/>
        <end position="851"/>
    </location>
</feature>
<dbReference type="Pfam" id="PF00924">
    <property type="entry name" value="MS_channel_2nd"/>
    <property type="match status" value="1"/>
</dbReference>
<comment type="similarity">
    <text evidence="2 3">Belongs to the MscS (TC 1.A.23) family.</text>
</comment>
<dbReference type="GeneID" id="36569130"/>
<feature type="transmembrane region" description="Helical" evidence="5">
    <location>
        <begin position="100"/>
        <end position="117"/>
    </location>
</feature>
<feature type="transmembrane region" description="Helical" evidence="5">
    <location>
        <begin position="226"/>
        <end position="249"/>
    </location>
</feature>
<accession>A0A2T3AXK1</accession>
<feature type="transmembrane region" description="Helical" evidence="5">
    <location>
        <begin position="186"/>
        <end position="206"/>
    </location>
</feature>
<feature type="compositionally biased region" description="Polar residues" evidence="4">
    <location>
        <begin position="717"/>
        <end position="731"/>
    </location>
</feature>
<evidence type="ECO:0000256" key="3">
    <source>
        <dbReference type="PIRNR" id="PIRNR017209"/>
    </source>
</evidence>
<protein>
    <recommendedName>
        <fullName evidence="3">Mechanosensitive ion channel protein</fullName>
    </recommendedName>
</protein>
<evidence type="ECO:0000313" key="8">
    <source>
        <dbReference type="Proteomes" id="UP000241818"/>
    </source>
</evidence>
<feature type="transmembrane region" description="Helical" evidence="5">
    <location>
        <begin position="460"/>
        <end position="481"/>
    </location>
</feature>
<feature type="region of interest" description="Disordered" evidence="4">
    <location>
        <begin position="1"/>
        <end position="82"/>
    </location>
</feature>
<dbReference type="PANTHER" id="PTHR31323">
    <property type="entry name" value="MECHANOSENSITIVE ION CHANNEL PROTEIN MSY2"/>
    <property type="match status" value="1"/>
</dbReference>
<evidence type="ECO:0000313" key="7">
    <source>
        <dbReference type="EMBL" id="PSS13360.1"/>
    </source>
</evidence>
<dbReference type="Proteomes" id="UP000241818">
    <property type="component" value="Unassembled WGS sequence"/>
</dbReference>
<sequence>MSQNQPTELPLTQIPTARSTSSQQHLPPPHPSLSHSSARRSHFSRHDEALPEEQPPKPAGRRRRDDGVNPNPQDGEKDTHVNDMGRLYEKILTYGTGTRYSIYIIPVAVVLMIPIIVGATQVKGNPKKDPKIGGIRVVWFFTWLEGVWLSFWAMKLVARLIPKIFAYFAGVVSQETKKYARVLENLELMITFLGWVIISFVLYEVLFSTSAAGNTPYAWTTKFKEVLAAILVSTIIFAIEKTFVQLVGVNYHARSFNNRIAESKRSVHLLGLLFDASRTLFPMYGKEFFQEDYIIHSSIEAFVKKGWMGQGDPSKPPDQPKTHGRLYRGIGRLGNKVNSVFGNISAELTGKTALHPKSAHSIVVQCLERKRAATALAQRLWYSFVTEGNDAMHLSDLLEVLGPDRREEAEECIQMLDPDENGDVSLDEITMKVLELSKDRKAIAKSMHDVSQAIRALDNVLSAVALLLSFFALICFLDTGFHSILSTASSTLISLSFIFSVTAQEFLGSCIFLFVKHPYDIGDRVDIYGPDGINRLEVEQISLLYTAFKRITDLEVIQVPNNILNTLWINNITRSKGMLERIDVYISFDTSFEDIETLRQEMENFVNDEDNKRDFQPQIVLRCLGVGTMDKLQLQLEVRHKSNWSLENIRATRHSKLMCALVLALRKIPIFSPGGGGTPLGDPSNPSYSVAVSDQDAITAREKAAKAANAARLYPLNQPTSDADNGGSQSPLPSPKESGRAEIIAADAMHTIRPSEDPLRDDEKELDNFNVVGAQTGLSPAYEYDGRSPSVKSKSPQGRRRPGLSAPSIASIASRQVSASVASRQVSNDMARIASQSHSPPRNLDEEAQRG</sequence>
<dbReference type="InterPro" id="IPR058650">
    <property type="entry name" value="Msy1/2-like"/>
</dbReference>
<dbReference type="InterPro" id="IPR002048">
    <property type="entry name" value="EF_hand_dom"/>
</dbReference>
<dbReference type="InterPro" id="IPR006685">
    <property type="entry name" value="MscS_channel_2nd"/>
</dbReference>
<feature type="compositionally biased region" description="Low complexity" evidence="4">
    <location>
        <begin position="808"/>
        <end position="827"/>
    </location>
</feature>
<dbReference type="InterPro" id="IPR016688">
    <property type="entry name" value="MscS-like_plants/fungi"/>
</dbReference>
<keyword evidence="5" id="KW-1133">Transmembrane helix</keyword>
<organism evidence="7 8">
    <name type="scientific">Amorphotheca resinae ATCC 22711</name>
    <dbReference type="NCBI Taxonomy" id="857342"/>
    <lineage>
        <taxon>Eukaryota</taxon>
        <taxon>Fungi</taxon>
        <taxon>Dikarya</taxon>
        <taxon>Ascomycota</taxon>
        <taxon>Pezizomycotina</taxon>
        <taxon>Leotiomycetes</taxon>
        <taxon>Helotiales</taxon>
        <taxon>Amorphothecaceae</taxon>
        <taxon>Amorphotheca</taxon>
    </lineage>
</organism>
<reference evidence="7 8" key="1">
    <citation type="journal article" date="2018" name="New Phytol.">
        <title>Comparative genomics and transcriptomics depict ericoid mycorrhizal fungi as versatile saprotrophs and plant mutualists.</title>
        <authorList>
            <person name="Martino E."/>
            <person name="Morin E."/>
            <person name="Grelet G.A."/>
            <person name="Kuo A."/>
            <person name="Kohler A."/>
            <person name="Daghino S."/>
            <person name="Barry K.W."/>
            <person name="Cichocki N."/>
            <person name="Clum A."/>
            <person name="Dockter R.B."/>
            <person name="Hainaut M."/>
            <person name="Kuo R.C."/>
            <person name="LaButti K."/>
            <person name="Lindahl B.D."/>
            <person name="Lindquist E.A."/>
            <person name="Lipzen A."/>
            <person name="Khouja H.R."/>
            <person name="Magnuson J."/>
            <person name="Murat C."/>
            <person name="Ohm R.A."/>
            <person name="Singer S.W."/>
            <person name="Spatafora J.W."/>
            <person name="Wang M."/>
            <person name="Veneault-Fourrey C."/>
            <person name="Henrissat B."/>
            <person name="Grigoriev I.V."/>
            <person name="Martin F.M."/>
            <person name="Perotto S."/>
        </authorList>
    </citation>
    <scope>NUCLEOTIDE SEQUENCE [LARGE SCALE GENOMIC DNA]</scope>
    <source>
        <strain evidence="7 8">ATCC 22711</strain>
    </source>
</reference>
<dbReference type="InParanoid" id="A0A2T3AXK1"/>
<dbReference type="GO" id="GO:0006874">
    <property type="term" value="P:intracellular calcium ion homeostasis"/>
    <property type="evidence" value="ECO:0007669"/>
    <property type="project" value="TreeGrafter"/>
</dbReference>
<keyword evidence="3 5" id="KW-0472">Membrane</keyword>
<keyword evidence="3" id="KW-0256">Endoplasmic reticulum</keyword>
<dbReference type="GO" id="GO:0005509">
    <property type="term" value="F:calcium ion binding"/>
    <property type="evidence" value="ECO:0007669"/>
    <property type="project" value="InterPro"/>
</dbReference>
<dbReference type="OrthoDB" id="544685at2759"/>
<dbReference type="PROSITE" id="PS00018">
    <property type="entry name" value="EF_HAND_1"/>
    <property type="match status" value="1"/>
</dbReference>
<dbReference type="PANTHER" id="PTHR31323:SF14">
    <property type="entry name" value="MECHANOSENSITIVE ION CHANNEL PROTEIN MSY2"/>
    <property type="match status" value="1"/>
</dbReference>
<feature type="transmembrane region" description="Helical" evidence="5">
    <location>
        <begin position="493"/>
        <end position="515"/>
    </location>
</feature>
<keyword evidence="5" id="KW-0812">Transmembrane</keyword>
<gene>
    <name evidence="7" type="ORF">M430DRAFT_106028</name>
</gene>
<keyword evidence="8" id="KW-1185">Reference proteome</keyword>
<proteinExistence type="inferred from homology"/>
<evidence type="ECO:0000256" key="1">
    <source>
        <dbReference type="ARBA" id="ARBA00004127"/>
    </source>
</evidence>